<reference evidence="8" key="1">
    <citation type="submission" date="2006-10" db="EMBL/GenBank/DDBJ databases">
        <authorList>
            <person name="Amadeo P."/>
            <person name="Zhao Q."/>
            <person name="Wortman J."/>
            <person name="Fraser-Liggett C."/>
            <person name="Carlton J."/>
        </authorList>
    </citation>
    <scope>NUCLEOTIDE SEQUENCE</scope>
    <source>
        <strain evidence="8">G3</strain>
    </source>
</reference>
<feature type="domain" description="RRM" evidence="7">
    <location>
        <begin position="11"/>
        <end position="94"/>
    </location>
</feature>
<evidence type="ECO:0000256" key="5">
    <source>
        <dbReference type="PROSITE-ProRule" id="PRU00176"/>
    </source>
</evidence>
<evidence type="ECO:0000256" key="4">
    <source>
        <dbReference type="ARBA" id="ARBA00023242"/>
    </source>
</evidence>
<dbReference type="InParanoid" id="A2E9B1"/>
<dbReference type="VEuPathDB" id="TrichDB:TVAGG3_0421190"/>
<dbReference type="RefSeq" id="XP_001323019.1">
    <property type="nucleotide sequence ID" value="XM_001322984.1"/>
</dbReference>
<reference evidence="8" key="2">
    <citation type="journal article" date="2007" name="Science">
        <title>Draft genome sequence of the sexually transmitted pathogen Trichomonas vaginalis.</title>
        <authorList>
            <person name="Carlton J.M."/>
            <person name="Hirt R.P."/>
            <person name="Silva J.C."/>
            <person name="Delcher A.L."/>
            <person name="Schatz M."/>
            <person name="Zhao Q."/>
            <person name="Wortman J.R."/>
            <person name="Bidwell S.L."/>
            <person name="Alsmark U.C.M."/>
            <person name="Besteiro S."/>
            <person name="Sicheritz-Ponten T."/>
            <person name="Noel C.J."/>
            <person name="Dacks J.B."/>
            <person name="Foster P.G."/>
            <person name="Simillion C."/>
            <person name="Van de Peer Y."/>
            <person name="Miranda-Saavedra D."/>
            <person name="Barton G.J."/>
            <person name="Westrop G.D."/>
            <person name="Mueller S."/>
            <person name="Dessi D."/>
            <person name="Fiori P.L."/>
            <person name="Ren Q."/>
            <person name="Paulsen I."/>
            <person name="Zhang H."/>
            <person name="Bastida-Corcuera F.D."/>
            <person name="Simoes-Barbosa A."/>
            <person name="Brown M.T."/>
            <person name="Hayes R.D."/>
            <person name="Mukherjee M."/>
            <person name="Okumura C.Y."/>
            <person name="Schneider R."/>
            <person name="Smith A.J."/>
            <person name="Vanacova S."/>
            <person name="Villalvazo M."/>
            <person name="Haas B.J."/>
            <person name="Pertea M."/>
            <person name="Feldblyum T.V."/>
            <person name="Utterback T.R."/>
            <person name="Shu C.L."/>
            <person name="Osoegawa K."/>
            <person name="de Jong P.J."/>
            <person name="Hrdy I."/>
            <person name="Horvathova L."/>
            <person name="Zubacova Z."/>
            <person name="Dolezal P."/>
            <person name="Malik S.B."/>
            <person name="Logsdon J.M. Jr."/>
            <person name="Henze K."/>
            <person name="Gupta A."/>
            <person name="Wang C.C."/>
            <person name="Dunne R.L."/>
            <person name="Upcroft J.A."/>
            <person name="Upcroft P."/>
            <person name="White O."/>
            <person name="Salzberg S.L."/>
            <person name="Tang P."/>
            <person name="Chiu C.-H."/>
            <person name="Lee Y.-S."/>
            <person name="Embley T.M."/>
            <person name="Coombs G.H."/>
            <person name="Mottram J.C."/>
            <person name="Tachezy J."/>
            <person name="Fraser-Liggett C.M."/>
            <person name="Johnson P.J."/>
        </authorList>
    </citation>
    <scope>NUCLEOTIDE SEQUENCE [LARGE SCALE GENOMIC DNA]</scope>
    <source>
        <strain evidence="8">G3</strain>
    </source>
</reference>
<dbReference type="InterPro" id="IPR034353">
    <property type="entry name" value="ABT1/ESF2_RRM"/>
</dbReference>
<protein>
    <recommendedName>
        <fullName evidence="7">RRM domain-containing protein</fullName>
    </recommendedName>
</protein>
<evidence type="ECO:0000313" key="8">
    <source>
        <dbReference type="EMBL" id="EAY10796.1"/>
    </source>
</evidence>
<dbReference type="OrthoDB" id="287393at2759"/>
<dbReference type="GO" id="GO:0005730">
    <property type="term" value="C:nucleolus"/>
    <property type="evidence" value="ECO:0000318"/>
    <property type="project" value="GO_Central"/>
</dbReference>
<sequence length="189" mass="22106">MSAQKPEGKTGIVYISRIPPHMKSGKLRHIMSQYGPVKRMYLKNEPMWRYKQRLEKGDRKGRLFEGGWVEFEYKVHAKQCEEQLNGKPINLKGRWQDDIMTLRYLHGFKWKDLENALEEERNKNKTTVSNENEKAKADAKKFLKHTKAIAAGAKEISKEHKKIVNEQDEDDNDGVFIDADQKLSDEDDE</sequence>
<proteinExistence type="inferred from homology"/>
<dbReference type="InterPro" id="IPR035979">
    <property type="entry name" value="RBD_domain_sf"/>
</dbReference>
<organism evidence="8 9">
    <name type="scientific">Trichomonas vaginalis (strain ATCC PRA-98 / G3)</name>
    <dbReference type="NCBI Taxonomy" id="412133"/>
    <lineage>
        <taxon>Eukaryota</taxon>
        <taxon>Metamonada</taxon>
        <taxon>Parabasalia</taxon>
        <taxon>Trichomonadida</taxon>
        <taxon>Trichomonadidae</taxon>
        <taxon>Trichomonas</taxon>
    </lineage>
</organism>
<dbReference type="eggNOG" id="KOG3152">
    <property type="taxonomic scope" value="Eukaryota"/>
</dbReference>
<dbReference type="SUPFAM" id="SSF54928">
    <property type="entry name" value="RNA-binding domain, RBD"/>
    <property type="match status" value="1"/>
</dbReference>
<dbReference type="InterPro" id="IPR000504">
    <property type="entry name" value="RRM_dom"/>
</dbReference>
<evidence type="ECO:0000256" key="6">
    <source>
        <dbReference type="SAM" id="MobiDB-lite"/>
    </source>
</evidence>
<dbReference type="PROSITE" id="PS50102">
    <property type="entry name" value="RRM"/>
    <property type="match status" value="1"/>
</dbReference>
<dbReference type="InterPro" id="IPR012677">
    <property type="entry name" value="Nucleotide-bd_a/b_plait_sf"/>
</dbReference>
<feature type="compositionally biased region" description="Basic and acidic residues" evidence="6">
    <location>
        <begin position="179"/>
        <end position="189"/>
    </location>
</feature>
<comment type="similarity">
    <text evidence="2">Belongs to the ESF2/ABP1 family.</text>
</comment>
<accession>A2E9B1</accession>
<keyword evidence="9" id="KW-1185">Reference proteome</keyword>
<dbReference type="GO" id="GO:0034462">
    <property type="term" value="P:small-subunit processome assembly"/>
    <property type="evidence" value="ECO:0000318"/>
    <property type="project" value="GO_Central"/>
</dbReference>
<dbReference type="AlphaFoldDB" id="A2E9B1"/>
<evidence type="ECO:0000313" key="9">
    <source>
        <dbReference type="Proteomes" id="UP000001542"/>
    </source>
</evidence>
<keyword evidence="3 5" id="KW-0694">RNA-binding</keyword>
<gene>
    <name evidence="8" type="ORF">TVAG_122000</name>
</gene>
<dbReference type="KEGG" id="tva:4768733"/>
<evidence type="ECO:0000259" key="7">
    <source>
        <dbReference type="PROSITE" id="PS50102"/>
    </source>
</evidence>
<keyword evidence="4" id="KW-0539">Nucleus</keyword>
<dbReference type="GO" id="GO:0000447">
    <property type="term" value="P:endonucleolytic cleavage in ITS1 to separate SSU-rRNA from 5.8S rRNA and LSU-rRNA from tricistronic rRNA transcript (SSU-rRNA, 5.8S rRNA, LSU-rRNA)"/>
    <property type="evidence" value="ECO:0000318"/>
    <property type="project" value="GO_Central"/>
</dbReference>
<dbReference type="InterPro" id="IPR039119">
    <property type="entry name" value="ABT1/Esf2"/>
</dbReference>
<dbReference type="SMART" id="SM00360">
    <property type="entry name" value="RRM"/>
    <property type="match status" value="1"/>
</dbReference>
<dbReference type="CDD" id="cd12263">
    <property type="entry name" value="RRM_ABT1_like"/>
    <property type="match status" value="1"/>
</dbReference>
<dbReference type="STRING" id="5722.A2E9B1"/>
<evidence type="ECO:0000256" key="2">
    <source>
        <dbReference type="ARBA" id="ARBA00005819"/>
    </source>
</evidence>
<comment type="subcellular location">
    <subcellularLocation>
        <location evidence="1">Nucleus</location>
        <location evidence="1">Nucleolus</location>
    </subcellularLocation>
</comment>
<dbReference type="EMBL" id="DS113332">
    <property type="protein sequence ID" value="EAY10796.1"/>
    <property type="molecule type" value="Genomic_DNA"/>
</dbReference>
<dbReference type="GO" id="GO:0000472">
    <property type="term" value="P:endonucleolytic cleavage to generate mature 5'-end of SSU-rRNA from (SSU-rRNA, 5.8S rRNA, LSU-rRNA)"/>
    <property type="evidence" value="ECO:0000318"/>
    <property type="project" value="GO_Central"/>
</dbReference>
<dbReference type="Gene3D" id="3.30.70.330">
    <property type="match status" value="1"/>
</dbReference>
<dbReference type="VEuPathDB" id="TrichDB:TVAG_122000"/>
<dbReference type="OMA" id="DRMEYEY"/>
<dbReference type="GO" id="GO:0003723">
    <property type="term" value="F:RNA binding"/>
    <property type="evidence" value="ECO:0000318"/>
    <property type="project" value="GO_Central"/>
</dbReference>
<evidence type="ECO:0000256" key="1">
    <source>
        <dbReference type="ARBA" id="ARBA00004604"/>
    </source>
</evidence>
<dbReference type="Proteomes" id="UP000001542">
    <property type="component" value="Unassembled WGS sequence"/>
</dbReference>
<dbReference type="PANTHER" id="PTHR12311">
    <property type="entry name" value="ACTIVATOR OF BASAL TRANSCRIPTION 1"/>
    <property type="match status" value="1"/>
</dbReference>
<evidence type="ECO:0000256" key="3">
    <source>
        <dbReference type="ARBA" id="ARBA00022884"/>
    </source>
</evidence>
<name>A2E9B1_TRIV3</name>
<feature type="region of interest" description="Disordered" evidence="6">
    <location>
        <begin position="160"/>
        <end position="189"/>
    </location>
</feature>
<dbReference type="PANTHER" id="PTHR12311:SF7">
    <property type="entry name" value="ACTIVATOR OF BASAL TRANSCRIPTION 1"/>
    <property type="match status" value="1"/>
</dbReference>
<dbReference type="GO" id="GO:0000480">
    <property type="term" value="P:endonucleolytic cleavage in 5'-ETS of tricistronic rRNA transcript (SSU-rRNA, 5.8S rRNA, LSU-rRNA)"/>
    <property type="evidence" value="ECO:0000318"/>
    <property type="project" value="GO_Central"/>
</dbReference>